<name>A0ACD5ZYM4_AVESA</name>
<evidence type="ECO:0000313" key="1">
    <source>
        <dbReference type="EnsemblPlants" id="AVESA.00010b.r2.7AG1231110.1.CDS.1"/>
    </source>
</evidence>
<sequence length="408" mass="45097">MEDLVAKLTDRLDAMNAEFKDSFSNIVDSLKEQGDKIEFVRQKTDLLENSLQNMRVDAAENKGDFHTAPASPTELIDKGDDILPRPPPPVLPKLALGPLADPRRGQELDASGGGERRGWVPKMDFPKFDGSKPKVWVDQCLAFFRLYQVAESLWVTAATINMIDNAALWLQAYKMEYTLGNWDQFVSAVLAEFNTDEHERILYALLQLPQTGSVVTYWSAFIELKYKLRVHDPNASELSLVLQFLHGLRDDIRAGVELHAPTTVAQAAALARKQEGILERARRQAPRGAAPMRLPVPAQRLEGQLPPIRQNAGELWRARQLKEYKCANGLCYGCGDNFAPGHVCAPRPPPALGAPQIHAMIGEDGGHILSDETLNEMLTEDTVVADCTISLNAMSGDPACNYLGELCS</sequence>
<keyword evidence="2" id="KW-1185">Reference proteome</keyword>
<dbReference type="EnsemblPlants" id="AVESA.00010b.r2.7AG1231110.1">
    <property type="protein sequence ID" value="AVESA.00010b.r2.7AG1231110.1.CDS.1"/>
    <property type="gene ID" value="AVESA.00010b.r2.7AG1231110"/>
</dbReference>
<proteinExistence type="predicted"/>
<protein>
    <submittedName>
        <fullName evidence="1">Uncharacterized protein</fullName>
    </submittedName>
</protein>
<dbReference type="Proteomes" id="UP001732700">
    <property type="component" value="Chromosome 7A"/>
</dbReference>
<reference evidence="1" key="2">
    <citation type="submission" date="2025-09" db="UniProtKB">
        <authorList>
            <consortium name="EnsemblPlants"/>
        </authorList>
    </citation>
    <scope>IDENTIFICATION</scope>
</reference>
<organism evidence="1 2">
    <name type="scientific">Avena sativa</name>
    <name type="common">Oat</name>
    <dbReference type="NCBI Taxonomy" id="4498"/>
    <lineage>
        <taxon>Eukaryota</taxon>
        <taxon>Viridiplantae</taxon>
        <taxon>Streptophyta</taxon>
        <taxon>Embryophyta</taxon>
        <taxon>Tracheophyta</taxon>
        <taxon>Spermatophyta</taxon>
        <taxon>Magnoliopsida</taxon>
        <taxon>Liliopsida</taxon>
        <taxon>Poales</taxon>
        <taxon>Poaceae</taxon>
        <taxon>BOP clade</taxon>
        <taxon>Pooideae</taxon>
        <taxon>Poodae</taxon>
        <taxon>Poeae</taxon>
        <taxon>Poeae Chloroplast Group 1 (Aveneae type)</taxon>
        <taxon>Aveninae</taxon>
        <taxon>Avena</taxon>
    </lineage>
</organism>
<accession>A0ACD5ZYM4</accession>
<evidence type="ECO:0000313" key="2">
    <source>
        <dbReference type="Proteomes" id="UP001732700"/>
    </source>
</evidence>
<reference evidence="1" key="1">
    <citation type="submission" date="2021-05" db="EMBL/GenBank/DDBJ databases">
        <authorList>
            <person name="Scholz U."/>
            <person name="Mascher M."/>
            <person name="Fiebig A."/>
        </authorList>
    </citation>
    <scope>NUCLEOTIDE SEQUENCE [LARGE SCALE GENOMIC DNA]</scope>
</reference>